<reference evidence="1" key="1">
    <citation type="journal article" date="2019" name="bioRxiv">
        <title>The Genome of the Zebra Mussel, Dreissena polymorpha: A Resource for Invasive Species Research.</title>
        <authorList>
            <person name="McCartney M.A."/>
            <person name="Auch B."/>
            <person name="Kono T."/>
            <person name="Mallez S."/>
            <person name="Zhang Y."/>
            <person name="Obille A."/>
            <person name="Becker A."/>
            <person name="Abrahante J.E."/>
            <person name="Garbe J."/>
            <person name="Badalamenti J.P."/>
            <person name="Herman A."/>
            <person name="Mangelson H."/>
            <person name="Liachko I."/>
            <person name="Sullivan S."/>
            <person name="Sone E.D."/>
            <person name="Koren S."/>
            <person name="Silverstein K.A.T."/>
            <person name="Beckman K.B."/>
            <person name="Gohl D.M."/>
        </authorList>
    </citation>
    <scope>NUCLEOTIDE SEQUENCE</scope>
    <source>
        <strain evidence="1">Duluth1</strain>
        <tissue evidence="1">Whole animal</tissue>
    </source>
</reference>
<dbReference type="InterPro" id="IPR036412">
    <property type="entry name" value="HAD-like_sf"/>
</dbReference>
<dbReference type="GO" id="GO:0005737">
    <property type="term" value="C:cytoplasm"/>
    <property type="evidence" value="ECO:0007669"/>
    <property type="project" value="TreeGrafter"/>
</dbReference>
<reference evidence="1" key="2">
    <citation type="submission" date="2020-11" db="EMBL/GenBank/DDBJ databases">
        <authorList>
            <person name="McCartney M.A."/>
            <person name="Auch B."/>
            <person name="Kono T."/>
            <person name="Mallez S."/>
            <person name="Becker A."/>
            <person name="Gohl D.M."/>
            <person name="Silverstein K.A.T."/>
            <person name="Koren S."/>
            <person name="Bechman K.B."/>
            <person name="Herman A."/>
            <person name="Abrahante J.E."/>
            <person name="Garbe J."/>
        </authorList>
    </citation>
    <scope>NUCLEOTIDE SEQUENCE</scope>
    <source>
        <strain evidence="1">Duluth1</strain>
        <tissue evidence="1">Whole animal</tissue>
    </source>
</reference>
<name>A0A9D4HX20_DREPO</name>
<evidence type="ECO:0000313" key="1">
    <source>
        <dbReference type="EMBL" id="KAH3738475.1"/>
    </source>
</evidence>
<accession>A0A9D4HX20</accession>
<protein>
    <submittedName>
        <fullName evidence="1">Uncharacterized protein</fullName>
    </submittedName>
</protein>
<dbReference type="Proteomes" id="UP000828390">
    <property type="component" value="Unassembled WGS sequence"/>
</dbReference>
<dbReference type="AlphaFoldDB" id="A0A9D4HX20"/>
<sequence>MADSHVTDNMAAVNLSIMERSIYNTETNRRRLPLTGVMVNSVAIAANREPFVVGKPSRTMFDFVLKAHSDLNLKRTVFVGDNLKADMAFARTVGIDSALVLTGVHKVVDIQHHTDFTPTYVLNSLADIAC</sequence>
<proteinExistence type="predicted"/>
<dbReference type="InterPro" id="IPR023214">
    <property type="entry name" value="HAD_sf"/>
</dbReference>
<gene>
    <name evidence="1" type="ORF">DPMN_045109</name>
</gene>
<comment type="caution">
    <text evidence="1">The sequence shown here is derived from an EMBL/GenBank/DDBJ whole genome shotgun (WGS) entry which is preliminary data.</text>
</comment>
<organism evidence="1 2">
    <name type="scientific">Dreissena polymorpha</name>
    <name type="common">Zebra mussel</name>
    <name type="synonym">Mytilus polymorpha</name>
    <dbReference type="NCBI Taxonomy" id="45954"/>
    <lineage>
        <taxon>Eukaryota</taxon>
        <taxon>Metazoa</taxon>
        <taxon>Spiralia</taxon>
        <taxon>Lophotrochozoa</taxon>
        <taxon>Mollusca</taxon>
        <taxon>Bivalvia</taxon>
        <taxon>Autobranchia</taxon>
        <taxon>Heteroconchia</taxon>
        <taxon>Euheterodonta</taxon>
        <taxon>Imparidentia</taxon>
        <taxon>Neoheterodontei</taxon>
        <taxon>Myida</taxon>
        <taxon>Dreissenoidea</taxon>
        <taxon>Dreissenidae</taxon>
        <taxon>Dreissena</taxon>
    </lineage>
</organism>
<dbReference type="PANTHER" id="PTHR19288:SF46">
    <property type="entry name" value="HALOACID DEHALOGENASE-LIKE HYDROLASE DOMAIN-CONTAINING PROTEIN 2"/>
    <property type="match status" value="1"/>
</dbReference>
<evidence type="ECO:0000313" key="2">
    <source>
        <dbReference type="Proteomes" id="UP000828390"/>
    </source>
</evidence>
<dbReference type="SUPFAM" id="SSF56784">
    <property type="entry name" value="HAD-like"/>
    <property type="match status" value="1"/>
</dbReference>
<keyword evidence="2" id="KW-1185">Reference proteome</keyword>
<dbReference type="GO" id="GO:0016791">
    <property type="term" value="F:phosphatase activity"/>
    <property type="evidence" value="ECO:0007669"/>
    <property type="project" value="TreeGrafter"/>
</dbReference>
<dbReference type="Gene3D" id="3.40.50.1000">
    <property type="entry name" value="HAD superfamily/HAD-like"/>
    <property type="match status" value="1"/>
</dbReference>
<dbReference type="EMBL" id="JAIWYP010000011">
    <property type="protein sequence ID" value="KAH3738475.1"/>
    <property type="molecule type" value="Genomic_DNA"/>
</dbReference>
<dbReference type="PANTHER" id="PTHR19288">
    <property type="entry name" value="4-NITROPHENYLPHOSPHATASE-RELATED"/>
    <property type="match status" value="1"/>
</dbReference>
<dbReference type="Pfam" id="PF13242">
    <property type="entry name" value="Hydrolase_like"/>
    <property type="match status" value="1"/>
</dbReference>